<dbReference type="PROSITE" id="PS51257">
    <property type="entry name" value="PROKAR_LIPOPROTEIN"/>
    <property type="match status" value="1"/>
</dbReference>
<feature type="non-terminal residue" evidence="1">
    <location>
        <position position="92"/>
    </location>
</feature>
<dbReference type="AlphaFoldDB" id="A0A629HGX2"/>
<reference evidence="1" key="1">
    <citation type="submission" date="2018-07" db="EMBL/GenBank/DDBJ databases">
        <authorList>
            <consortium name="GenomeTrakr network: Whole genome sequencing for foodborne pathogen traceback"/>
        </authorList>
    </citation>
    <scope>NUCLEOTIDE SEQUENCE</scope>
    <source>
        <strain evidence="1">ADRDL-1057</strain>
    </source>
</reference>
<evidence type="ECO:0000313" key="1">
    <source>
        <dbReference type="EMBL" id="EDF8499314.1"/>
    </source>
</evidence>
<dbReference type="EMBL" id="AAMCCN010000025">
    <property type="protein sequence ID" value="EDF8499314.1"/>
    <property type="molecule type" value="Genomic_DNA"/>
</dbReference>
<name>A0A629HGX2_SALSE</name>
<comment type="caution">
    <text evidence="1">The sequence shown here is derived from an EMBL/GenBank/DDBJ whole genome shotgun (WGS) entry which is preliminary data.</text>
</comment>
<accession>A0A629HGX2</accession>
<protein>
    <submittedName>
        <fullName evidence="1">Uncharacterized protein</fullName>
    </submittedName>
</protein>
<organism evidence="1">
    <name type="scientific">Salmonella senftenberg</name>
    <dbReference type="NCBI Taxonomy" id="28150"/>
    <lineage>
        <taxon>Bacteria</taxon>
        <taxon>Pseudomonadati</taxon>
        <taxon>Pseudomonadota</taxon>
        <taxon>Gammaproteobacteria</taxon>
        <taxon>Enterobacterales</taxon>
        <taxon>Enterobacteriaceae</taxon>
        <taxon>Salmonella</taxon>
    </lineage>
</organism>
<proteinExistence type="predicted"/>
<sequence>MRDDTVNRHGRDNFCCTGSIQHCSWHSLFHGIVSCCFRLPGQPGYSPEERSSSCRPLLQELLPEVDLSGGAPVTTSRGGCPGADAKVFDACG</sequence>
<gene>
    <name evidence="1" type="ORF">B6442_25245</name>
</gene>